<accession>A0AC35GPQ6</accession>
<protein>
    <submittedName>
        <fullName evidence="2">ET module</fullName>
    </submittedName>
</protein>
<organism evidence="1 2">
    <name type="scientific">Panagrolaimus sp. PS1159</name>
    <dbReference type="NCBI Taxonomy" id="55785"/>
    <lineage>
        <taxon>Eukaryota</taxon>
        <taxon>Metazoa</taxon>
        <taxon>Ecdysozoa</taxon>
        <taxon>Nematoda</taxon>
        <taxon>Chromadorea</taxon>
        <taxon>Rhabditida</taxon>
        <taxon>Tylenchina</taxon>
        <taxon>Panagrolaimomorpha</taxon>
        <taxon>Panagrolaimoidea</taxon>
        <taxon>Panagrolaimidae</taxon>
        <taxon>Panagrolaimus</taxon>
    </lineage>
</organism>
<sequence>DFGVDGCNMLFDGLTVCCCKGQMCNAPEAQIRPAIKQNLNCFIGYGVGAAVSGGQLPCNGMCGKLSTMINNVTTIDAYLCLDLPICTERDAYERCGHVMTDRAVKVCCCGGYDHCNYEPMNSTVLPPPAGDNKVTCPQGLYVNGRNLYNTGNTVVTCPNSCGLMQFNTTYNQNVVNFAYYGCDPAAFCSKFSTVNSCGALGNSISGCCCDSDMCMNPLVGRMTPSQTNPNTTLSCWVGYNYNNSLQGGSVPCDTGTCVHVNGTYYNQTVDVFACEPFGVCTDGNHLSLPGLDGWCCQDSDNCNAAEYTIPPPPSPAPSLPPPIICSEGLFMNNKPISQTAKKLCYGNCASVSLAISNTTTFTVATCDPLTLCDNLDLVN</sequence>
<evidence type="ECO:0000313" key="2">
    <source>
        <dbReference type="WBParaSite" id="PS1159_v2.g7585.t1"/>
    </source>
</evidence>
<dbReference type="Proteomes" id="UP000887580">
    <property type="component" value="Unplaced"/>
</dbReference>
<name>A0AC35GPQ6_9BILA</name>
<reference evidence="2" key="1">
    <citation type="submission" date="2022-11" db="UniProtKB">
        <authorList>
            <consortium name="WormBaseParasite"/>
        </authorList>
    </citation>
    <scope>IDENTIFICATION</scope>
</reference>
<evidence type="ECO:0000313" key="1">
    <source>
        <dbReference type="Proteomes" id="UP000887580"/>
    </source>
</evidence>
<dbReference type="WBParaSite" id="PS1159_v2.g7585.t1">
    <property type="protein sequence ID" value="PS1159_v2.g7585.t1"/>
    <property type="gene ID" value="PS1159_v2.g7585"/>
</dbReference>
<proteinExistence type="predicted"/>